<dbReference type="HOGENOM" id="CLU_2768392_0_0_0"/>
<sequence>MLPGHNRLKQEISIGREIFGKLPIMLIISSGEKKRTWSFCGNRCNNQYREREKRNANPGFVFCSILGKI</sequence>
<gene>
    <name evidence="1" type="ordered locus">CLOAM0411</name>
</gene>
<evidence type="ECO:0000313" key="1">
    <source>
        <dbReference type="EMBL" id="CAO80314.1"/>
    </source>
</evidence>
<protein>
    <submittedName>
        <fullName evidence="1">Uncharacterized protein</fullName>
    </submittedName>
</protein>
<name>B0VG91_CLOAI</name>
<reference evidence="1 2" key="1">
    <citation type="journal article" date="2008" name="J. Bacteriol.">
        <title>'Candidatus Cloacamonas acidaminovorans': genome sequence reconstruction provides a first glimpse of a new bacterial division.</title>
        <authorList>
            <person name="Pelletier E."/>
            <person name="Kreimeyer A."/>
            <person name="Bocs S."/>
            <person name="Rouy Z."/>
            <person name="Gyapay G."/>
            <person name="Chouari R."/>
            <person name="Riviere D."/>
            <person name="Ganesan A."/>
            <person name="Daegelen P."/>
            <person name="Sghir A."/>
            <person name="Cohen G.N."/>
            <person name="Medigue C."/>
            <person name="Weissenbach J."/>
            <person name="Le Paslier D."/>
        </authorList>
    </citation>
    <scope>NUCLEOTIDE SEQUENCE [LARGE SCALE GENOMIC DNA]</scope>
    <source>
        <strain evidence="2">Evry</strain>
    </source>
</reference>
<dbReference type="Proteomes" id="UP000002019">
    <property type="component" value="Chromosome"/>
</dbReference>
<evidence type="ECO:0000313" key="2">
    <source>
        <dbReference type="Proteomes" id="UP000002019"/>
    </source>
</evidence>
<proteinExistence type="predicted"/>
<dbReference type="KEGG" id="caci:CLOAM0411"/>
<dbReference type="EMBL" id="CU466930">
    <property type="protein sequence ID" value="CAO80314.1"/>
    <property type="molecule type" value="Genomic_DNA"/>
</dbReference>
<dbReference type="STRING" id="459349.CLOAM0411"/>
<keyword evidence="2" id="KW-1185">Reference proteome</keyword>
<accession>B0VG91</accession>
<dbReference type="AlphaFoldDB" id="B0VG91"/>
<organism evidence="1 2">
    <name type="scientific">Cloacimonas acidaminovorans (strain Evry)</name>
    <dbReference type="NCBI Taxonomy" id="459349"/>
    <lineage>
        <taxon>Bacteria</taxon>
        <taxon>Pseudomonadati</taxon>
        <taxon>Candidatus Cloacimonadota</taxon>
        <taxon>Candidatus Cloacimonadia</taxon>
        <taxon>Candidatus Cloacimonadales</taxon>
        <taxon>Candidatus Cloacimonadaceae</taxon>
        <taxon>Candidatus Cloacimonas</taxon>
    </lineage>
</organism>